<feature type="signal peptide" evidence="2">
    <location>
        <begin position="1"/>
        <end position="38"/>
    </location>
</feature>
<reference evidence="3 4" key="1">
    <citation type="submission" date="2020-08" db="EMBL/GenBank/DDBJ databases">
        <title>Genomic Encyclopedia of Type Strains, Phase III (KMG-III): the genomes of soil and plant-associated and newly described type strains.</title>
        <authorList>
            <person name="Whitman W."/>
        </authorList>
    </citation>
    <scope>NUCLEOTIDE SEQUENCE [LARGE SCALE GENOMIC DNA]</scope>
    <source>
        <strain evidence="3 4">CECT 3237</strain>
    </source>
</reference>
<sequence>MKTPRLYRMPRSVAHSAGAAVIILAAVLTSTAPVAAHAAPPPDRDEGQSSSCYTSRRQSQGLDGIVWSALFGPQKTTTENRCDGDTAEGEQEGAGRGLLRPLSGS</sequence>
<evidence type="ECO:0008006" key="5">
    <source>
        <dbReference type="Google" id="ProtNLM"/>
    </source>
</evidence>
<dbReference type="AlphaFoldDB" id="A0A7W5F4Y2"/>
<evidence type="ECO:0000313" key="3">
    <source>
        <dbReference type="EMBL" id="MBB3079999.1"/>
    </source>
</evidence>
<gene>
    <name evidence="3" type="ORF">FHS41_006541</name>
</gene>
<feature type="region of interest" description="Disordered" evidence="1">
    <location>
        <begin position="75"/>
        <end position="105"/>
    </location>
</feature>
<evidence type="ECO:0000256" key="1">
    <source>
        <dbReference type="SAM" id="MobiDB-lite"/>
    </source>
</evidence>
<name>A0A7W5F4Y2_9ACTN</name>
<dbReference type="Proteomes" id="UP000572907">
    <property type="component" value="Unassembled WGS sequence"/>
</dbReference>
<evidence type="ECO:0000313" key="4">
    <source>
        <dbReference type="Proteomes" id="UP000572907"/>
    </source>
</evidence>
<feature type="chain" id="PRO_5031489953" description="Secreted protein" evidence="2">
    <location>
        <begin position="39"/>
        <end position="105"/>
    </location>
</feature>
<evidence type="ECO:0000256" key="2">
    <source>
        <dbReference type="SAM" id="SignalP"/>
    </source>
</evidence>
<accession>A0A7W5F4Y2</accession>
<dbReference type="EMBL" id="JACHXE010000008">
    <property type="protein sequence ID" value="MBB3079999.1"/>
    <property type="molecule type" value="Genomic_DNA"/>
</dbReference>
<feature type="compositionally biased region" description="Polar residues" evidence="1">
    <location>
        <begin position="48"/>
        <end position="57"/>
    </location>
</feature>
<feature type="region of interest" description="Disordered" evidence="1">
    <location>
        <begin position="33"/>
        <end position="57"/>
    </location>
</feature>
<keyword evidence="2" id="KW-0732">Signal</keyword>
<organism evidence="3 4">
    <name type="scientific">Streptomyces violarus</name>
    <dbReference type="NCBI Taxonomy" id="67380"/>
    <lineage>
        <taxon>Bacteria</taxon>
        <taxon>Bacillati</taxon>
        <taxon>Actinomycetota</taxon>
        <taxon>Actinomycetes</taxon>
        <taxon>Kitasatosporales</taxon>
        <taxon>Streptomycetaceae</taxon>
        <taxon>Streptomyces</taxon>
    </lineage>
</organism>
<keyword evidence="4" id="KW-1185">Reference proteome</keyword>
<proteinExistence type="predicted"/>
<protein>
    <recommendedName>
        <fullName evidence="5">Secreted protein</fullName>
    </recommendedName>
</protein>
<comment type="caution">
    <text evidence="3">The sequence shown here is derived from an EMBL/GenBank/DDBJ whole genome shotgun (WGS) entry which is preliminary data.</text>
</comment>